<comment type="pathway">
    <text evidence="1 8">Cofactor biosynthesis; tetrahydrofolate biosynthesis; 5,6,7,8-tetrahydrofolate from 7,8-dihydrofolate: step 1/1.</text>
</comment>
<evidence type="ECO:0000256" key="7">
    <source>
        <dbReference type="ARBA" id="ARBA00025067"/>
    </source>
</evidence>
<comment type="function">
    <text evidence="7 8">Key enzyme in folate metabolism. Catalyzes an essential reaction for de novo glycine and purine synthesis, and for DNA precursor synthesis.</text>
</comment>
<dbReference type="PANTHER" id="PTHR48069">
    <property type="entry name" value="DIHYDROFOLATE REDUCTASE"/>
    <property type="match status" value="1"/>
</dbReference>
<dbReference type="HOGENOM" id="CLU_043966_5_1_6"/>
<dbReference type="GO" id="GO:0004146">
    <property type="term" value="F:dihydrofolate reductase activity"/>
    <property type="evidence" value="ECO:0007669"/>
    <property type="project" value="UniProtKB-EC"/>
</dbReference>
<dbReference type="OrthoDB" id="9804315at2"/>
<dbReference type="AlphaFoldDB" id="A1AXR7"/>
<dbReference type="GO" id="GO:0046654">
    <property type="term" value="P:tetrahydrofolate biosynthetic process"/>
    <property type="evidence" value="ECO:0007669"/>
    <property type="project" value="UniProtKB-UniPathway"/>
</dbReference>
<dbReference type="PROSITE" id="PS51330">
    <property type="entry name" value="DHFR_2"/>
    <property type="match status" value="1"/>
</dbReference>
<evidence type="ECO:0000259" key="10">
    <source>
        <dbReference type="PROSITE" id="PS51330"/>
    </source>
</evidence>
<evidence type="ECO:0000256" key="3">
    <source>
        <dbReference type="ARBA" id="ARBA00012856"/>
    </source>
</evidence>
<keyword evidence="12" id="KW-1185">Reference proteome</keyword>
<gene>
    <name evidence="11" type="ordered locus">Rmag_1019</name>
</gene>
<dbReference type="GO" id="GO:0046655">
    <property type="term" value="P:folic acid metabolic process"/>
    <property type="evidence" value="ECO:0007669"/>
    <property type="project" value="TreeGrafter"/>
</dbReference>
<dbReference type="GO" id="GO:0070401">
    <property type="term" value="F:NADP+ binding"/>
    <property type="evidence" value="ECO:0007669"/>
    <property type="project" value="UniProtKB-ARBA"/>
</dbReference>
<protein>
    <recommendedName>
        <fullName evidence="3 8">Dihydrofolate reductase</fullName>
        <ecNumber evidence="3 8">1.5.1.3</ecNumber>
    </recommendedName>
</protein>
<name>A1AXR7_RUTMC</name>
<dbReference type="RefSeq" id="WP_011738349.1">
    <property type="nucleotide sequence ID" value="NC_008610.1"/>
</dbReference>
<dbReference type="GO" id="GO:0005829">
    <property type="term" value="C:cytosol"/>
    <property type="evidence" value="ECO:0007669"/>
    <property type="project" value="TreeGrafter"/>
</dbReference>
<evidence type="ECO:0000256" key="2">
    <source>
        <dbReference type="ARBA" id="ARBA00009539"/>
    </source>
</evidence>
<comment type="catalytic activity">
    <reaction evidence="8">
        <text>(6S)-5,6,7,8-tetrahydrofolate + NADP(+) = 7,8-dihydrofolate + NADPH + H(+)</text>
        <dbReference type="Rhea" id="RHEA:15009"/>
        <dbReference type="ChEBI" id="CHEBI:15378"/>
        <dbReference type="ChEBI" id="CHEBI:57451"/>
        <dbReference type="ChEBI" id="CHEBI:57453"/>
        <dbReference type="ChEBI" id="CHEBI:57783"/>
        <dbReference type="ChEBI" id="CHEBI:58349"/>
        <dbReference type="EC" id="1.5.1.3"/>
    </reaction>
</comment>
<keyword evidence="5 8" id="KW-0521">NADP</keyword>
<accession>A1AXR7</accession>
<dbReference type="EMBL" id="CP000488">
    <property type="protein sequence ID" value="ABL02724.1"/>
    <property type="molecule type" value="Genomic_DNA"/>
</dbReference>
<keyword evidence="6 8" id="KW-0560">Oxidoreductase</keyword>
<evidence type="ECO:0000256" key="4">
    <source>
        <dbReference type="ARBA" id="ARBA00022563"/>
    </source>
</evidence>
<dbReference type="UniPathway" id="UPA00077">
    <property type="reaction ID" value="UER00158"/>
</dbReference>
<dbReference type="CDD" id="cd00209">
    <property type="entry name" value="DHFR"/>
    <property type="match status" value="1"/>
</dbReference>
<dbReference type="InterPro" id="IPR001796">
    <property type="entry name" value="DHFR_dom"/>
</dbReference>
<feature type="domain" description="DHFR" evidence="10">
    <location>
        <begin position="2"/>
        <end position="160"/>
    </location>
</feature>
<dbReference type="GO" id="GO:0006730">
    <property type="term" value="P:one-carbon metabolic process"/>
    <property type="evidence" value="ECO:0007669"/>
    <property type="project" value="UniProtKB-KW"/>
</dbReference>
<reference evidence="11 12" key="1">
    <citation type="journal article" date="2007" name="Science">
        <title>The Calyptogena magnifica chemoautotrophic symbiont genome.</title>
        <authorList>
            <person name="Newton I.L.G."/>
            <person name="Woyke T."/>
            <person name="Auchtung T.A."/>
            <person name="Dilly G.F."/>
            <person name="Dutton R.J."/>
            <person name="Fisher M.C."/>
            <person name="Fontanez K.M."/>
            <person name="Lau E."/>
            <person name="Stewart F.J."/>
            <person name="Richardson P.M."/>
            <person name="Barry K.W."/>
            <person name="Saunders E."/>
            <person name="Detter J.C."/>
            <person name="Wu D."/>
            <person name="Eisen J.A."/>
            <person name="Cavanaugh C.M."/>
        </authorList>
    </citation>
    <scope>NUCLEOTIDE SEQUENCE [LARGE SCALE GENOMIC DNA]</scope>
    <source>
        <strain evidence="11 12">Cm</strain>
    </source>
</reference>
<evidence type="ECO:0000313" key="12">
    <source>
        <dbReference type="Proteomes" id="UP000002587"/>
    </source>
</evidence>
<evidence type="ECO:0000256" key="6">
    <source>
        <dbReference type="ARBA" id="ARBA00023002"/>
    </source>
</evidence>
<proteinExistence type="inferred from homology"/>
<dbReference type="Gene3D" id="3.40.430.10">
    <property type="entry name" value="Dihydrofolate Reductase, subunit A"/>
    <property type="match status" value="1"/>
</dbReference>
<evidence type="ECO:0000313" key="11">
    <source>
        <dbReference type="EMBL" id="ABL02724.1"/>
    </source>
</evidence>
<evidence type="ECO:0000256" key="9">
    <source>
        <dbReference type="RuleBase" id="RU004474"/>
    </source>
</evidence>
<dbReference type="FunFam" id="3.40.430.10:FF:000001">
    <property type="entry name" value="Dihydrofolate reductase"/>
    <property type="match status" value="1"/>
</dbReference>
<dbReference type="PANTHER" id="PTHR48069:SF3">
    <property type="entry name" value="DIHYDROFOLATE REDUCTASE"/>
    <property type="match status" value="1"/>
</dbReference>
<dbReference type="InterPro" id="IPR012259">
    <property type="entry name" value="DHFR"/>
</dbReference>
<sequence length="163" mass="18481">MKLSIIVAMDDNQLIGKNNALPWYLPADLAYFKKTTIGKAVLMGRKTYDSIGRPLSNRRNIIVSRNTKLKVDGCEVVGSINVALNLVNGANELMIMGGVSFYEQMIDKVDRIYITEVNGKFDGDTYFPEFDRTKFSELSRESHQPDEKNLHAHNFVILQKSIH</sequence>
<dbReference type="KEGG" id="rma:Rmag_1019"/>
<evidence type="ECO:0000256" key="5">
    <source>
        <dbReference type="ARBA" id="ARBA00022857"/>
    </source>
</evidence>
<dbReference type="Proteomes" id="UP000002587">
    <property type="component" value="Chromosome"/>
</dbReference>
<organism evidence="11 12">
    <name type="scientific">Ruthia magnifica subsp. Calyptogena magnifica</name>
    <dbReference type="NCBI Taxonomy" id="413404"/>
    <lineage>
        <taxon>Bacteria</taxon>
        <taxon>Pseudomonadati</taxon>
        <taxon>Pseudomonadota</taxon>
        <taxon>Gammaproteobacteria</taxon>
        <taxon>Candidatus Pseudothioglobaceae</taxon>
        <taxon>Candidatus Ruthturnera</taxon>
    </lineage>
</organism>
<dbReference type="STRING" id="413404.Rmag_1019"/>
<dbReference type="eggNOG" id="COG0262">
    <property type="taxonomic scope" value="Bacteria"/>
</dbReference>
<comment type="similarity">
    <text evidence="2 8 9">Belongs to the dihydrofolate reductase family.</text>
</comment>
<evidence type="ECO:0000256" key="1">
    <source>
        <dbReference type="ARBA" id="ARBA00004903"/>
    </source>
</evidence>
<evidence type="ECO:0000256" key="8">
    <source>
        <dbReference type="PIRNR" id="PIRNR000194"/>
    </source>
</evidence>
<dbReference type="PRINTS" id="PR00070">
    <property type="entry name" value="DHFR"/>
</dbReference>
<dbReference type="PIRSF" id="PIRSF000194">
    <property type="entry name" value="DHFR"/>
    <property type="match status" value="1"/>
</dbReference>
<keyword evidence="4 8" id="KW-0554">One-carbon metabolism</keyword>
<dbReference type="SUPFAM" id="SSF53597">
    <property type="entry name" value="Dihydrofolate reductase-like"/>
    <property type="match status" value="1"/>
</dbReference>
<dbReference type="EC" id="1.5.1.3" evidence="3 8"/>
<dbReference type="Pfam" id="PF00186">
    <property type="entry name" value="DHFR_1"/>
    <property type="match status" value="1"/>
</dbReference>
<dbReference type="PROSITE" id="PS00075">
    <property type="entry name" value="DHFR_1"/>
    <property type="match status" value="1"/>
</dbReference>
<dbReference type="GO" id="GO:0046452">
    <property type="term" value="P:dihydrofolate metabolic process"/>
    <property type="evidence" value="ECO:0007669"/>
    <property type="project" value="TreeGrafter"/>
</dbReference>
<dbReference type="InterPro" id="IPR024072">
    <property type="entry name" value="DHFR-like_dom_sf"/>
</dbReference>
<dbReference type="InterPro" id="IPR017925">
    <property type="entry name" value="DHFR_CS"/>
</dbReference>